<proteinExistence type="predicted"/>
<organism evidence="1 2">
    <name type="scientific">Eleutherodactylus coqui</name>
    <name type="common">Puerto Rican coqui</name>
    <dbReference type="NCBI Taxonomy" id="57060"/>
    <lineage>
        <taxon>Eukaryota</taxon>
        <taxon>Metazoa</taxon>
        <taxon>Chordata</taxon>
        <taxon>Craniata</taxon>
        <taxon>Vertebrata</taxon>
        <taxon>Euteleostomi</taxon>
        <taxon>Amphibia</taxon>
        <taxon>Batrachia</taxon>
        <taxon>Anura</taxon>
        <taxon>Neobatrachia</taxon>
        <taxon>Hyloidea</taxon>
        <taxon>Eleutherodactylidae</taxon>
        <taxon>Eleutherodactylinae</taxon>
        <taxon>Eleutherodactylus</taxon>
        <taxon>Eleutherodactylus</taxon>
    </lineage>
</organism>
<evidence type="ECO:0000313" key="2">
    <source>
        <dbReference type="Proteomes" id="UP000770717"/>
    </source>
</evidence>
<name>A0A8J6EH56_ELECQ</name>
<protein>
    <submittedName>
        <fullName evidence="1">Uncharacterized protein</fullName>
    </submittedName>
</protein>
<gene>
    <name evidence="1" type="ORF">GDO78_021752</name>
</gene>
<keyword evidence="2" id="KW-1185">Reference proteome</keyword>
<accession>A0A8J6EH56</accession>
<comment type="caution">
    <text evidence="1">The sequence shown here is derived from an EMBL/GenBank/DDBJ whole genome shotgun (WGS) entry which is preliminary data.</text>
</comment>
<dbReference type="Proteomes" id="UP000770717">
    <property type="component" value="Unassembled WGS sequence"/>
</dbReference>
<sequence>MPVSLFGFFSVGYTVDAGLQCDHVVTRSQVSVIFVGTDSQVTAFSLPQIPFLQSKYGDNHSWFHSGSQKEIRIHITEMLICYLILLR</sequence>
<evidence type="ECO:0000313" key="1">
    <source>
        <dbReference type="EMBL" id="KAG9468885.1"/>
    </source>
</evidence>
<reference evidence="1" key="1">
    <citation type="thesis" date="2020" institute="ProQuest LLC" country="789 East Eisenhower Parkway, Ann Arbor, MI, USA">
        <title>Comparative Genomics and Chromosome Evolution.</title>
        <authorList>
            <person name="Mudd A.B."/>
        </authorList>
    </citation>
    <scope>NUCLEOTIDE SEQUENCE</scope>
    <source>
        <strain evidence="1">HN-11 Male</strain>
        <tissue evidence="1">Kidney and liver</tissue>
    </source>
</reference>
<dbReference type="EMBL" id="WNTK01000700">
    <property type="protein sequence ID" value="KAG9468885.1"/>
    <property type="molecule type" value="Genomic_DNA"/>
</dbReference>
<dbReference type="AlphaFoldDB" id="A0A8J6EH56"/>